<dbReference type="EMBL" id="BT086597">
    <property type="protein sequence ID" value="ACR36950.1"/>
    <property type="molecule type" value="mRNA"/>
</dbReference>
<sequence>MASRLHTLIARATCLERWGLDEAPCMRSEASWAALPAYPSTAAAPSRSARHASQSLDASSMYSSSQAAPPGRWSDATRRARPACAARSSASAARSVGSDRNDDEGGEDAASARSRSSSPRASVA</sequence>
<reference evidence="2" key="1">
    <citation type="journal article" date="2009" name="PLoS Genet.">
        <title>Sequencing, mapping, and analysis of 27,455 maize full-length cDNAs.</title>
        <authorList>
            <person name="Soderlund C."/>
            <person name="Descour A."/>
            <person name="Kudrna D."/>
            <person name="Bomhoff M."/>
            <person name="Boyd L."/>
            <person name="Currie J."/>
            <person name="Angelova A."/>
            <person name="Collura K."/>
            <person name="Wissotski M."/>
            <person name="Ashley E."/>
            <person name="Morrow D."/>
            <person name="Fernandes J."/>
            <person name="Walbot V."/>
            <person name="Yu Y."/>
        </authorList>
    </citation>
    <scope>NUCLEOTIDE SEQUENCE</scope>
    <source>
        <strain evidence="2">B73</strain>
    </source>
</reference>
<feature type="region of interest" description="Disordered" evidence="1">
    <location>
        <begin position="39"/>
        <end position="124"/>
    </location>
</feature>
<feature type="compositionally biased region" description="Low complexity" evidence="1">
    <location>
        <begin position="82"/>
        <end position="95"/>
    </location>
</feature>
<evidence type="ECO:0000313" key="2">
    <source>
        <dbReference type="EMBL" id="ACR36950.1"/>
    </source>
</evidence>
<proteinExistence type="evidence at transcript level"/>
<reference evidence="2" key="2">
    <citation type="submission" date="2012-06" db="EMBL/GenBank/DDBJ databases">
        <authorList>
            <person name="Yu Y."/>
            <person name="Currie J."/>
            <person name="Lomeli R."/>
            <person name="Angelova A."/>
            <person name="Collura K."/>
            <person name="Wissotski M."/>
            <person name="Campos D."/>
            <person name="Kudrna D."/>
            <person name="Golser W."/>
            <person name="Ashely E."/>
            <person name="Descour A."/>
            <person name="Fernandes J."/>
            <person name="Soderlund C."/>
            <person name="Walbot V."/>
        </authorList>
    </citation>
    <scope>NUCLEOTIDE SEQUENCE</scope>
    <source>
        <strain evidence="2">B73</strain>
    </source>
</reference>
<feature type="compositionally biased region" description="Polar residues" evidence="1">
    <location>
        <begin position="56"/>
        <end position="67"/>
    </location>
</feature>
<accession>C4J700</accession>
<evidence type="ECO:0000256" key="1">
    <source>
        <dbReference type="SAM" id="MobiDB-lite"/>
    </source>
</evidence>
<dbReference type="AlphaFoldDB" id="C4J700"/>
<protein>
    <submittedName>
        <fullName evidence="2">Uncharacterized protein</fullName>
    </submittedName>
</protein>
<feature type="compositionally biased region" description="Low complexity" evidence="1">
    <location>
        <begin position="39"/>
        <end position="55"/>
    </location>
</feature>
<feature type="compositionally biased region" description="Low complexity" evidence="1">
    <location>
        <begin position="109"/>
        <end position="124"/>
    </location>
</feature>
<organism evidence="2">
    <name type="scientific">Zea mays</name>
    <name type="common">Maize</name>
    <dbReference type="NCBI Taxonomy" id="4577"/>
    <lineage>
        <taxon>Eukaryota</taxon>
        <taxon>Viridiplantae</taxon>
        <taxon>Streptophyta</taxon>
        <taxon>Embryophyta</taxon>
        <taxon>Tracheophyta</taxon>
        <taxon>Spermatophyta</taxon>
        <taxon>Magnoliopsida</taxon>
        <taxon>Liliopsida</taxon>
        <taxon>Poales</taxon>
        <taxon>Poaceae</taxon>
        <taxon>PACMAD clade</taxon>
        <taxon>Panicoideae</taxon>
        <taxon>Andropogonodae</taxon>
        <taxon>Andropogoneae</taxon>
        <taxon>Tripsacinae</taxon>
        <taxon>Zea</taxon>
    </lineage>
</organism>
<name>C4J700_MAIZE</name>